<sequence>MSITWWLLGKLGPPTGRPKHTRKIPGRARPGQTPPNQDPTQTRLPNGLPVGHPWAACGPGAHGAHGLPVGSHGTCPPVVNADLDATKVMVCQLPATVDDGTSSS</sequence>
<feature type="compositionally biased region" description="Basic residues" evidence="1">
    <location>
        <begin position="17"/>
        <end position="26"/>
    </location>
</feature>
<name>A0A2N5UUX6_9BASI</name>
<feature type="region of interest" description="Disordered" evidence="1">
    <location>
        <begin position="8"/>
        <end position="51"/>
    </location>
</feature>
<evidence type="ECO:0000256" key="1">
    <source>
        <dbReference type="SAM" id="MobiDB-lite"/>
    </source>
</evidence>
<evidence type="ECO:0000313" key="3">
    <source>
        <dbReference type="Proteomes" id="UP000235392"/>
    </source>
</evidence>
<reference evidence="2 3" key="1">
    <citation type="submission" date="2017-11" db="EMBL/GenBank/DDBJ databases">
        <title>De novo assembly and phasing of dikaryotic genomes from two isolates of Puccinia coronata f. sp. avenae, the causal agent of oat crown rust.</title>
        <authorList>
            <person name="Miller M.E."/>
            <person name="Zhang Y."/>
            <person name="Omidvar V."/>
            <person name="Sperschneider J."/>
            <person name="Schwessinger B."/>
            <person name="Raley C."/>
            <person name="Palmer J.M."/>
            <person name="Garnica D."/>
            <person name="Upadhyaya N."/>
            <person name="Rathjen J."/>
            <person name="Taylor J.M."/>
            <person name="Park R.F."/>
            <person name="Dodds P.N."/>
            <person name="Hirsch C.D."/>
            <person name="Kianian S.F."/>
            <person name="Figueroa M."/>
        </authorList>
    </citation>
    <scope>NUCLEOTIDE SEQUENCE [LARGE SCALE GENOMIC DNA]</scope>
    <source>
        <strain evidence="2">12SD80</strain>
    </source>
</reference>
<accession>A0A2N5UUX6</accession>
<gene>
    <name evidence="2" type="ORF">PCASD_10009</name>
</gene>
<dbReference type="AlphaFoldDB" id="A0A2N5UUX6"/>
<dbReference type="Proteomes" id="UP000235392">
    <property type="component" value="Unassembled WGS sequence"/>
</dbReference>
<evidence type="ECO:0000313" key="2">
    <source>
        <dbReference type="EMBL" id="PLW41562.1"/>
    </source>
</evidence>
<dbReference type="EMBL" id="PGCI01000088">
    <property type="protein sequence ID" value="PLW41562.1"/>
    <property type="molecule type" value="Genomic_DNA"/>
</dbReference>
<protein>
    <submittedName>
        <fullName evidence="2">Uncharacterized protein</fullName>
    </submittedName>
</protein>
<comment type="caution">
    <text evidence="2">The sequence shown here is derived from an EMBL/GenBank/DDBJ whole genome shotgun (WGS) entry which is preliminary data.</text>
</comment>
<organism evidence="2 3">
    <name type="scientific">Puccinia coronata f. sp. avenae</name>
    <dbReference type="NCBI Taxonomy" id="200324"/>
    <lineage>
        <taxon>Eukaryota</taxon>
        <taxon>Fungi</taxon>
        <taxon>Dikarya</taxon>
        <taxon>Basidiomycota</taxon>
        <taxon>Pucciniomycotina</taxon>
        <taxon>Pucciniomycetes</taxon>
        <taxon>Pucciniales</taxon>
        <taxon>Pucciniaceae</taxon>
        <taxon>Puccinia</taxon>
    </lineage>
</organism>
<proteinExistence type="predicted"/>